<protein>
    <submittedName>
        <fullName evidence="4">ALDH-like protein</fullName>
    </submittedName>
</protein>
<keyword evidence="2" id="KW-0560">Oxidoreductase</keyword>
<evidence type="ECO:0000256" key="2">
    <source>
        <dbReference type="ARBA" id="ARBA00023002"/>
    </source>
</evidence>
<dbReference type="InterPro" id="IPR015590">
    <property type="entry name" value="Aldehyde_DH_dom"/>
</dbReference>
<dbReference type="EMBL" id="LXPE01000016">
    <property type="protein sequence ID" value="OBA26555.1"/>
    <property type="molecule type" value="Genomic_DNA"/>
</dbReference>
<dbReference type="Pfam" id="PF00171">
    <property type="entry name" value="Aldedh"/>
    <property type="match status" value="1"/>
</dbReference>
<name>A0A1B7TD00_9ASCO</name>
<evidence type="ECO:0000313" key="4">
    <source>
        <dbReference type="EMBL" id="OBA26555.1"/>
    </source>
</evidence>
<evidence type="ECO:0000256" key="1">
    <source>
        <dbReference type="ARBA" id="ARBA00009986"/>
    </source>
</evidence>
<dbReference type="InterPro" id="IPR016163">
    <property type="entry name" value="Ald_DH_C"/>
</dbReference>
<comment type="caution">
    <text evidence="4">The sequence shown here is derived from an EMBL/GenBank/DDBJ whole genome shotgun (WGS) entry which is preliminary data.</text>
</comment>
<dbReference type="InterPro" id="IPR016162">
    <property type="entry name" value="Ald_DH_N"/>
</dbReference>
<dbReference type="OrthoDB" id="310895at2759"/>
<dbReference type="AlphaFoldDB" id="A0A1B7TD00"/>
<organism evidence="4 5">
    <name type="scientific">Hanseniaspora valbyensis NRRL Y-1626</name>
    <dbReference type="NCBI Taxonomy" id="766949"/>
    <lineage>
        <taxon>Eukaryota</taxon>
        <taxon>Fungi</taxon>
        <taxon>Dikarya</taxon>
        <taxon>Ascomycota</taxon>
        <taxon>Saccharomycotina</taxon>
        <taxon>Saccharomycetes</taxon>
        <taxon>Saccharomycodales</taxon>
        <taxon>Saccharomycodaceae</taxon>
        <taxon>Hanseniaspora</taxon>
    </lineage>
</organism>
<dbReference type="Proteomes" id="UP000092321">
    <property type="component" value="Unassembled WGS sequence"/>
</dbReference>
<dbReference type="Gene3D" id="3.40.309.10">
    <property type="entry name" value="Aldehyde Dehydrogenase, Chain A, domain 2"/>
    <property type="match status" value="1"/>
</dbReference>
<accession>A0A1B7TD00</accession>
<dbReference type="PROSITE" id="PS00070">
    <property type="entry name" value="ALDEHYDE_DEHYDR_CYS"/>
    <property type="match status" value="1"/>
</dbReference>
<sequence>MVDTYNGHSPAFETSAVKFLSDFKVQSKSSIKLLIYTLLTIIVVKKLIINNLFKDKGKKITKKPYDLEAIIKTVGAEIPSEAEKLGNIPVISPINGFSIIKEGIPPMTKAELQEKIKLGKRAQNSWKNTTIQERTAVLQTIYQFLLENQEDIVKICSIDSGKLSIDASLGEILVTFEKLKWTINNAAKILKNGNNKTNFAGSEHLFMGLYKGTTVVNEPLGLVSAVVSWNYPFHNLINPIIPAIVTGNAVIVKCSEQVVFSSQIFMQIFKEALIVNGFDPELINLFYCLPPQRGETDSVCDYFTKCHDFKHLTFIGSKEVATMILHNLADVIIPNVMELGGKDCFVVLDSWTDLDMISSIIMRGTFQSSGQNCIGIERVIVQPKNYDQLVDILDKRIQTMQIGSDIFSDSPVDIGAMISDNRFDRLEFLVQDAVKNGARLLQGGKRYKHPRLPNGFYFEPTLLVDVNENCLIAEEEVFGPILCVIKGDVNINTLINQANSENFGLGSSIFGTDDLVNYHIAKNLTTGNVAINDFATYYPSNLPFGGYPGKSGYGKFGGSEGLLGLTNSKSISYNKFSWLKTKIPGKIDYPIQNNTSAWWFIKNLNALSYADSGWERFKSILNLCKDKK</sequence>
<dbReference type="SUPFAM" id="SSF53720">
    <property type="entry name" value="ALDH-like"/>
    <property type="match status" value="1"/>
</dbReference>
<evidence type="ECO:0000259" key="3">
    <source>
        <dbReference type="Pfam" id="PF00171"/>
    </source>
</evidence>
<dbReference type="Gene3D" id="3.40.605.10">
    <property type="entry name" value="Aldehyde Dehydrogenase, Chain A, domain 1"/>
    <property type="match status" value="1"/>
</dbReference>
<dbReference type="GO" id="GO:0016620">
    <property type="term" value="F:oxidoreductase activity, acting on the aldehyde or oxo group of donors, NAD or NADP as acceptor"/>
    <property type="evidence" value="ECO:0007669"/>
    <property type="project" value="InterPro"/>
</dbReference>
<comment type="similarity">
    <text evidence="1">Belongs to the aldehyde dehydrogenase family.</text>
</comment>
<evidence type="ECO:0000313" key="5">
    <source>
        <dbReference type="Proteomes" id="UP000092321"/>
    </source>
</evidence>
<feature type="domain" description="Aldehyde dehydrogenase" evidence="3">
    <location>
        <begin position="84"/>
        <end position="571"/>
    </location>
</feature>
<reference evidence="5" key="1">
    <citation type="journal article" date="2016" name="Proc. Natl. Acad. Sci. U.S.A.">
        <title>Comparative genomics of biotechnologically important yeasts.</title>
        <authorList>
            <person name="Riley R."/>
            <person name="Haridas S."/>
            <person name="Wolfe K.H."/>
            <person name="Lopes M.R."/>
            <person name="Hittinger C.T."/>
            <person name="Goeker M."/>
            <person name="Salamov A.A."/>
            <person name="Wisecaver J.H."/>
            <person name="Long T.M."/>
            <person name="Calvey C.H."/>
            <person name="Aerts A.L."/>
            <person name="Barry K.W."/>
            <person name="Choi C."/>
            <person name="Clum A."/>
            <person name="Coughlan A.Y."/>
            <person name="Deshpande S."/>
            <person name="Douglass A.P."/>
            <person name="Hanson S.J."/>
            <person name="Klenk H.-P."/>
            <person name="LaButti K.M."/>
            <person name="Lapidus A."/>
            <person name="Lindquist E.A."/>
            <person name="Lipzen A.M."/>
            <person name="Meier-Kolthoff J.P."/>
            <person name="Ohm R.A."/>
            <person name="Otillar R.P."/>
            <person name="Pangilinan J.L."/>
            <person name="Peng Y."/>
            <person name="Rokas A."/>
            <person name="Rosa C.A."/>
            <person name="Scheuner C."/>
            <person name="Sibirny A.A."/>
            <person name="Slot J.C."/>
            <person name="Stielow J.B."/>
            <person name="Sun H."/>
            <person name="Kurtzman C.P."/>
            <person name="Blackwell M."/>
            <person name="Grigoriev I.V."/>
            <person name="Jeffries T.W."/>
        </authorList>
    </citation>
    <scope>NUCLEOTIDE SEQUENCE [LARGE SCALE GENOMIC DNA]</scope>
    <source>
        <strain evidence="5">NRRL Y-1626</strain>
    </source>
</reference>
<dbReference type="InterPro" id="IPR016161">
    <property type="entry name" value="Ald_DH/histidinol_DH"/>
</dbReference>
<keyword evidence="5" id="KW-1185">Reference proteome</keyword>
<dbReference type="PANTHER" id="PTHR11699">
    <property type="entry name" value="ALDEHYDE DEHYDROGENASE-RELATED"/>
    <property type="match status" value="1"/>
</dbReference>
<gene>
    <name evidence="4" type="ORF">HANVADRAFT_53019</name>
</gene>
<dbReference type="FunFam" id="3.40.309.10:FF:000024">
    <property type="entry name" value="Betaine aldehyde dehydrogenase"/>
    <property type="match status" value="1"/>
</dbReference>
<dbReference type="InterPro" id="IPR016160">
    <property type="entry name" value="Ald_DH_CS_CYS"/>
</dbReference>
<proteinExistence type="inferred from homology"/>